<dbReference type="SUPFAM" id="SSF82171">
    <property type="entry name" value="DPP6 N-terminal domain-like"/>
    <property type="match status" value="1"/>
</dbReference>
<dbReference type="PANTHER" id="PTHR42776">
    <property type="entry name" value="SERINE PEPTIDASE S9 FAMILY MEMBER"/>
    <property type="match status" value="1"/>
</dbReference>
<dbReference type="STRING" id="420662.Mpe_A2193"/>
<dbReference type="PANTHER" id="PTHR42776:SF27">
    <property type="entry name" value="DIPEPTIDYL PEPTIDASE FAMILY MEMBER 6"/>
    <property type="match status" value="1"/>
</dbReference>
<dbReference type="Gene3D" id="3.40.50.1820">
    <property type="entry name" value="alpha/beta hydrolase"/>
    <property type="match status" value="1"/>
</dbReference>
<protein>
    <submittedName>
        <fullName evidence="5">Uncharacterized protein</fullName>
    </submittedName>
</protein>
<keyword evidence="6" id="KW-1185">Reference proteome</keyword>
<proteinExistence type="predicted"/>
<dbReference type="Gene3D" id="2.120.10.30">
    <property type="entry name" value="TolB, C-terminal domain"/>
    <property type="match status" value="1"/>
</dbReference>
<dbReference type="EMBL" id="CP000555">
    <property type="protein sequence ID" value="ABM95149.1"/>
    <property type="molecule type" value="Genomic_DNA"/>
</dbReference>
<feature type="chain" id="PRO_5002646317" evidence="2">
    <location>
        <begin position="26"/>
        <end position="674"/>
    </location>
</feature>
<evidence type="ECO:0000256" key="1">
    <source>
        <dbReference type="ARBA" id="ARBA00022801"/>
    </source>
</evidence>
<gene>
    <name evidence="5" type="ordered locus">Mpe_A2193</name>
</gene>
<dbReference type="InterPro" id="IPR001375">
    <property type="entry name" value="Peptidase_S9_cat"/>
</dbReference>
<organism evidence="5 6">
    <name type="scientific">Methylibium petroleiphilum (strain ATCC BAA-1232 / LMG 22953 / PM1)</name>
    <dbReference type="NCBI Taxonomy" id="420662"/>
    <lineage>
        <taxon>Bacteria</taxon>
        <taxon>Pseudomonadati</taxon>
        <taxon>Pseudomonadota</taxon>
        <taxon>Betaproteobacteria</taxon>
        <taxon>Burkholderiales</taxon>
        <taxon>Sphaerotilaceae</taxon>
        <taxon>Methylibium</taxon>
    </lineage>
</organism>
<dbReference type="Pfam" id="PF02897">
    <property type="entry name" value="Peptidase_S9_N"/>
    <property type="match status" value="1"/>
</dbReference>
<dbReference type="HOGENOM" id="CLU_008615_3_2_4"/>
<evidence type="ECO:0000259" key="4">
    <source>
        <dbReference type="Pfam" id="PF02897"/>
    </source>
</evidence>
<evidence type="ECO:0000313" key="5">
    <source>
        <dbReference type="EMBL" id="ABM95149.1"/>
    </source>
</evidence>
<feature type="domain" description="Peptidase S9A N-terminal" evidence="4">
    <location>
        <begin position="121"/>
        <end position="395"/>
    </location>
</feature>
<evidence type="ECO:0000256" key="2">
    <source>
        <dbReference type="SAM" id="SignalP"/>
    </source>
</evidence>
<name>A2SHW0_METPP</name>
<dbReference type="GO" id="GO:0004252">
    <property type="term" value="F:serine-type endopeptidase activity"/>
    <property type="evidence" value="ECO:0007669"/>
    <property type="project" value="InterPro"/>
</dbReference>
<dbReference type="eggNOG" id="COG1506">
    <property type="taxonomic scope" value="Bacteria"/>
</dbReference>
<dbReference type="RefSeq" id="WP_011829786.1">
    <property type="nucleotide sequence ID" value="NC_008825.1"/>
</dbReference>
<sequence length="674" mass="73932">MPRTILLTASLLTGLLMLQACGTPAARSPAAGTLLPNENLVVQGIPAIPVSLVQQVERYTDFRGHALADWHPARDEMLVSHRPAGANTAQLFRVPGPLAAPVALTDFADPVTEASYEPVLGRYLVFSRSPGGNEAEQLYRLDAGKRQPTLLTDPDQRHDAIGWLHQSAQLLYTAVPLDRTAEGGSRATPTTTLWLVDPLQPSSRRRIAELPGTGWFGGEISRDDKQLAITRYRSATDSQVWLIDLADGTPTQLLPAVGEPLQATHFPVGYSPDGASLYVLSDRAGEFRELMRYDFASRALTRLTAAIPWDVGAAQLSDDGALAALKMNVDGREELRVVDTRTLRERALPALPAGGVNAVRFQPRTHRLAVAIDSAQGPGRLLALDVDRGTVQPWTRPHVPPGLDTTSFPDQRIVRWTSFDGLSMSAVLSPPPARFTGKRPVVVLVHGGPEAQATMGFLGRWSYLVNELGVAIVEPNVRGSSGYGKTFLALDNGMKREDAVRDLGTLLDWIATQPDLDAGRVLVVGGSYGGYMSLAASVHFADRIAGAIDIVGISSFVSFLNNTESYRRDLRRVEYGDERDPAMRDFLERISPLNNAQKIRKPLFVIQGRNDPRVPWTEAEQIVERVRQTGTPVWYLLAENEGHGFRRKENADYQFYAMLLFMQETLLKSAGRQD</sequence>
<dbReference type="AlphaFoldDB" id="A2SHW0"/>
<dbReference type="InterPro" id="IPR029058">
    <property type="entry name" value="AB_hydrolase_fold"/>
</dbReference>
<reference evidence="5 6" key="1">
    <citation type="journal article" date="2007" name="J. Bacteriol.">
        <title>Whole-genome analysis of the methyl tert-butyl ether-degrading beta-proteobacterium Methylibium petroleiphilum PM1.</title>
        <authorList>
            <person name="Kane S.R."/>
            <person name="Chakicherla A.Y."/>
            <person name="Chain P.S.G."/>
            <person name="Schmidt R."/>
            <person name="Shin M.W."/>
            <person name="Legler T.C."/>
            <person name="Scow K.M."/>
            <person name="Larimer F.W."/>
            <person name="Lucas S.M."/>
            <person name="Richardson P.M."/>
            <person name="Hristova K.R."/>
        </authorList>
    </citation>
    <scope>NUCLEOTIDE SEQUENCE [LARGE SCALE GENOMIC DNA]</scope>
    <source>
        <strain evidence="6">ATCC BAA-1232 / LMG 22953 / PM1</strain>
    </source>
</reference>
<dbReference type="SUPFAM" id="SSF53474">
    <property type="entry name" value="alpha/beta-Hydrolases"/>
    <property type="match status" value="1"/>
</dbReference>
<keyword evidence="2" id="KW-0732">Signal</keyword>
<evidence type="ECO:0000313" key="6">
    <source>
        <dbReference type="Proteomes" id="UP000000366"/>
    </source>
</evidence>
<feature type="signal peptide" evidence="2">
    <location>
        <begin position="1"/>
        <end position="25"/>
    </location>
</feature>
<dbReference type="InterPro" id="IPR023302">
    <property type="entry name" value="Pept_S9A_N"/>
</dbReference>
<dbReference type="Pfam" id="PF00326">
    <property type="entry name" value="Peptidase_S9"/>
    <property type="match status" value="1"/>
</dbReference>
<dbReference type="GO" id="GO:0006508">
    <property type="term" value="P:proteolysis"/>
    <property type="evidence" value="ECO:0007669"/>
    <property type="project" value="InterPro"/>
</dbReference>
<dbReference type="PROSITE" id="PS51257">
    <property type="entry name" value="PROKAR_LIPOPROTEIN"/>
    <property type="match status" value="1"/>
</dbReference>
<dbReference type="KEGG" id="mpt:Mpe_A2193"/>
<dbReference type="MEROPS" id="S09.A77"/>
<dbReference type="InterPro" id="IPR011042">
    <property type="entry name" value="6-blade_b-propeller_TolB-like"/>
</dbReference>
<dbReference type="eggNOG" id="COG0823">
    <property type="taxonomic scope" value="Bacteria"/>
</dbReference>
<evidence type="ECO:0000259" key="3">
    <source>
        <dbReference type="Pfam" id="PF00326"/>
    </source>
</evidence>
<dbReference type="Proteomes" id="UP000000366">
    <property type="component" value="Chromosome"/>
</dbReference>
<feature type="domain" description="Peptidase S9 prolyl oligopeptidase catalytic" evidence="3">
    <location>
        <begin position="463"/>
        <end position="666"/>
    </location>
</feature>
<accession>A2SHW0</accession>
<keyword evidence="1" id="KW-0378">Hydrolase</keyword>